<dbReference type="GO" id="GO:0051082">
    <property type="term" value="F:unfolded protein binding"/>
    <property type="evidence" value="ECO:0007669"/>
    <property type="project" value="TreeGrafter"/>
</dbReference>
<dbReference type="STRING" id="656061.D5G7W7"/>
<dbReference type="RefSeq" id="XP_002836419.1">
    <property type="nucleotide sequence ID" value="XM_002836373.1"/>
</dbReference>
<dbReference type="Proteomes" id="UP000006911">
    <property type="component" value="Unassembled WGS sequence"/>
</dbReference>
<evidence type="ECO:0000313" key="4">
    <source>
        <dbReference type="Proteomes" id="UP000006911"/>
    </source>
</evidence>
<dbReference type="HOGENOM" id="CLU_736068_0_0_1"/>
<reference evidence="3 4" key="1">
    <citation type="journal article" date="2010" name="Nature">
        <title>Perigord black truffle genome uncovers evolutionary origins and mechanisms of symbiosis.</title>
        <authorList>
            <person name="Martin F."/>
            <person name="Kohler A."/>
            <person name="Murat C."/>
            <person name="Balestrini R."/>
            <person name="Coutinho P.M."/>
            <person name="Jaillon O."/>
            <person name="Montanini B."/>
            <person name="Morin E."/>
            <person name="Noel B."/>
            <person name="Percudani R."/>
            <person name="Porcel B."/>
            <person name="Rubini A."/>
            <person name="Amicucci A."/>
            <person name="Amselem J."/>
            <person name="Anthouard V."/>
            <person name="Arcioni S."/>
            <person name="Artiguenave F."/>
            <person name="Aury J.M."/>
            <person name="Ballario P."/>
            <person name="Bolchi A."/>
            <person name="Brenna A."/>
            <person name="Brun A."/>
            <person name="Buee M."/>
            <person name="Cantarel B."/>
            <person name="Chevalier G."/>
            <person name="Couloux A."/>
            <person name="Da Silva C."/>
            <person name="Denoeud F."/>
            <person name="Duplessis S."/>
            <person name="Ghignone S."/>
            <person name="Hilselberger B."/>
            <person name="Iotti M."/>
            <person name="Marcais B."/>
            <person name="Mello A."/>
            <person name="Miranda M."/>
            <person name="Pacioni G."/>
            <person name="Quesneville H."/>
            <person name="Riccioni C."/>
            <person name="Ruotolo R."/>
            <person name="Splivallo R."/>
            <person name="Stocchi V."/>
            <person name="Tisserant E."/>
            <person name="Viscomi A.R."/>
            <person name="Zambonelli A."/>
            <person name="Zampieri E."/>
            <person name="Henrissat B."/>
            <person name="Lebrun M.H."/>
            <person name="Paolocci F."/>
            <person name="Bonfante P."/>
            <person name="Ottonello S."/>
            <person name="Wincker P."/>
        </authorList>
    </citation>
    <scope>NUCLEOTIDE SEQUENCE [LARGE SCALE GENOMIC DNA]</scope>
    <source>
        <strain evidence="3 4">Mel28</strain>
    </source>
</reference>
<dbReference type="InterPro" id="IPR009297">
    <property type="entry name" value="DUF952"/>
</dbReference>
<dbReference type="InterPro" id="IPR040357">
    <property type="entry name" value="Vma22/CCDC115"/>
</dbReference>
<gene>
    <name evidence="3" type="ORF">GSTUM_00002683001</name>
</gene>
<dbReference type="Pfam" id="PF21730">
    <property type="entry name" value="Vma22_CCDC115"/>
    <property type="match status" value="1"/>
</dbReference>
<dbReference type="GeneID" id="9181429"/>
<evidence type="ECO:0000313" key="3">
    <source>
        <dbReference type="EMBL" id="CAZ80610.1"/>
    </source>
</evidence>
<evidence type="ECO:0000256" key="2">
    <source>
        <dbReference type="SAM" id="MobiDB-lite"/>
    </source>
</evidence>
<dbReference type="Pfam" id="PF06108">
    <property type="entry name" value="DUF952"/>
    <property type="match status" value="1"/>
</dbReference>
<dbReference type="Gene3D" id="3.20.170.20">
    <property type="entry name" value="Protein of unknown function DUF952"/>
    <property type="match status" value="1"/>
</dbReference>
<sequence>MRHCKRVSRSGNTSKVGLVPQFNSSFGQSDTLYVASATRPLLSQSDTHQPNRASHANYDKLRVELIPSSSLSCLSSPTPRRNKMSDHLDQLYLTYLDTVDTYQTLRASLATQFSKGFLTLAQASYHSTSGGRRYGTDFYDERMTAIRGVGVEGGGVFECKLLEFEKEEEEQKERARDTDREGSEMDTLEKPKEQTPTIDPRDPIRWFGILVPPALRQAQSEFTLSVQTIIPQLTTTITKLALLSSEIESHRNHVGTKYLYKILTAAPPSPLPEAVELPPLDISHGFIHLCTATQAVGVVERFMADSEEVWLLKIPYSKVEKDTKWESVSQGGERGEEFPHMFMEKLGSGQVEEVRQVMRLEEKGWRESLEGVEWLE</sequence>
<dbReference type="AlphaFoldDB" id="D5G7W7"/>
<dbReference type="PANTHER" id="PTHR31996:SF2">
    <property type="entry name" value="COILED-COIL DOMAIN-CONTAINING PROTEIN 115"/>
    <property type="match status" value="1"/>
</dbReference>
<dbReference type="InParanoid" id="D5G7W7"/>
<accession>D5G7W7</accession>
<evidence type="ECO:0000256" key="1">
    <source>
        <dbReference type="ARBA" id="ARBA00093634"/>
    </source>
</evidence>
<dbReference type="GO" id="GO:1990871">
    <property type="term" value="C:Vma12-Vma22 assembly complex"/>
    <property type="evidence" value="ECO:0007669"/>
    <property type="project" value="TreeGrafter"/>
</dbReference>
<name>D5G7W7_TUBMM</name>
<proteinExistence type="predicted"/>
<dbReference type="EMBL" id="FN430032">
    <property type="protein sequence ID" value="CAZ80610.1"/>
    <property type="molecule type" value="Genomic_DNA"/>
</dbReference>
<protein>
    <recommendedName>
        <fullName evidence="1">Vacuolar ATPase assembly protein VMA22</fullName>
    </recommendedName>
</protein>
<dbReference type="KEGG" id="tml:GSTUM_00002683001"/>
<organism evidence="3 4">
    <name type="scientific">Tuber melanosporum (strain Mel28)</name>
    <name type="common">Perigord black truffle</name>
    <dbReference type="NCBI Taxonomy" id="656061"/>
    <lineage>
        <taxon>Eukaryota</taxon>
        <taxon>Fungi</taxon>
        <taxon>Dikarya</taxon>
        <taxon>Ascomycota</taxon>
        <taxon>Pezizomycotina</taxon>
        <taxon>Pezizomycetes</taxon>
        <taxon>Pezizales</taxon>
        <taxon>Tuberaceae</taxon>
        <taxon>Tuber</taxon>
    </lineage>
</organism>
<dbReference type="SUPFAM" id="SSF56399">
    <property type="entry name" value="ADP-ribosylation"/>
    <property type="match status" value="1"/>
</dbReference>
<dbReference type="PANTHER" id="PTHR31996">
    <property type="entry name" value="COILED-COIL DOMAIN-CONTAINING PROTEIN 115"/>
    <property type="match status" value="1"/>
</dbReference>
<feature type="region of interest" description="Disordered" evidence="2">
    <location>
        <begin position="168"/>
        <end position="197"/>
    </location>
</feature>
<dbReference type="GO" id="GO:0070072">
    <property type="term" value="P:vacuolar proton-transporting V-type ATPase complex assembly"/>
    <property type="evidence" value="ECO:0007669"/>
    <property type="project" value="InterPro"/>
</dbReference>
<dbReference type="eggNOG" id="ENOG502S6WS">
    <property type="taxonomic scope" value="Eukaryota"/>
</dbReference>
<keyword evidence="4" id="KW-1185">Reference proteome</keyword>
<dbReference type="OMA" id="RASHANY"/>